<dbReference type="Pfam" id="PF12836">
    <property type="entry name" value="HHH_3"/>
    <property type="match status" value="1"/>
</dbReference>
<dbReference type="GO" id="GO:0007052">
    <property type="term" value="P:mitotic spindle organization"/>
    <property type="evidence" value="ECO:0007669"/>
    <property type="project" value="TreeGrafter"/>
</dbReference>
<evidence type="ECO:0000256" key="6">
    <source>
        <dbReference type="ARBA" id="ARBA00023212"/>
    </source>
</evidence>
<dbReference type="PANTHER" id="PTHR47969">
    <property type="entry name" value="CHROMOSOME-ASSOCIATED KINESIN KIF4A-RELATED"/>
    <property type="match status" value="1"/>
</dbReference>
<keyword evidence="3 7" id="KW-0547">Nucleotide-binding</keyword>
<name>A0A8S3TPV5_MYTED</name>
<evidence type="ECO:0000313" key="12">
    <source>
        <dbReference type="Proteomes" id="UP000683360"/>
    </source>
</evidence>
<dbReference type="Gene3D" id="3.40.850.10">
    <property type="entry name" value="Kinesin motor domain"/>
    <property type="match status" value="1"/>
</dbReference>
<dbReference type="InterPro" id="IPR027417">
    <property type="entry name" value="P-loop_NTPase"/>
</dbReference>
<dbReference type="Proteomes" id="UP000683360">
    <property type="component" value="Unassembled WGS sequence"/>
</dbReference>
<dbReference type="PROSITE" id="PS00411">
    <property type="entry name" value="KINESIN_MOTOR_1"/>
    <property type="match status" value="1"/>
</dbReference>
<keyword evidence="2 8" id="KW-0493">Microtubule</keyword>
<dbReference type="SUPFAM" id="SSF52540">
    <property type="entry name" value="P-loop containing nucleoside triphosphate hydrolases"/>
    <property type="match status" value="1"/>
</dbReference>
<keyword evidence="5 7" id="KW-0505">Motor protein</keyword>
<gene>
    <name evidence="11" type="ORF">MEDL_48292</name>
</gene>
<feature type="region of interest" description="Disordered" evidence="9">
    <location>
        <begin position="373"/>
        <end position="434"/>
    </location>
</feature>
<dbReference type="InterPro" id="IPR001752">
    <property type="entry name" value="Kinesin_motor_dom"/>
</dbReference>
<evidence type="ECO:0000313" key="11">
    <source>
        <dbReference type="EMBL" id="CAG2235739.1"/>
    </source>
</evidence>
<evidence type="ECO:0000256" key="7">
    <source>
        <dbReference type="PROSITE-ProRule" id="PRU00283"/>
    </source>
</evidence>
<dbReference type="InterPro" id="IPR027640">
    <property type="entry name" value="Kinesin-like_fam"/>
</dbReference>
<protein>
    <recommendedName>
        <fullName evidence="8">Kinesin-like protein</fullName>
    </recommendedName>
</protein>
<accession>A0A8S3TPV5</accession>
<dbReference type="GO" id="GO:0005875">
    <property type="term" value="C:microtubule associated complex"/>
    <property type="evidence" value="ECO:0007669"/>
    <property type="project" value="TreeGrafter"/>
</dbReference>
<dbReference type="InterPro" id="IPR036961">
    <property type="entry name" value="Kinesin_motor_dom_sf"/>
</dbReference>
<dbReference type="PRINTS" id="PR00380">
    <property type="entry name" value="KINESINHEAVY"/>
</dbReference>
<evidence type="ECO:0000259" key="10">
    <source>
        <dbReference type="PROSITE" id="PS50067"/>
    </source>
</evidence>
<feature type="binding site" evidence="7">
    <location>
        <begin position="122"/>
        <end position="129"/>
    </location>
    <ligand>
        <name>ATP</name>
        <dbReference type="ChEBI" id="CHEBI:30616"/>
    </ligand>
</feature>
<dbReference type="Gene3D" id="1.10.150.280">
    <property type="entry name" value="AF1531-like domain"/>
    <property type="match status" value="1"/>
</dbReference>
<keyword evidence="4 7" id="KW-0067">ATP-binding</keyword>
<dbReference type="GO" id="GO:0051231">
    <property type="term" value="P:spindle elongation"/>
    <property type="evidence" value="ECO:0007669"/>
    <property type="project" value="TreeGrafter"/>
</dbReference>
<dbReference type="GO" id="GO:0005524">
    <property type="term" value="F:ATP binding"/>
    <property type="evidence" value="ECO:0007669"/>
    <property type="project" value="UniProtKB-UniRule"/>
</dbReference>
<dbReference type="GO" id="GO:0005874">
    <property type="term" value="C:microtubule"/>
    <property type="evidence" value="ECO:0007669"/>
    <property type="project" value="UniProtKB-KW"/>
</dbReference>
<reference evidence="11" key="1">
    <citation type="submission" date="2021-03" db="EMBL/GenBank/DDBJ databases">
        <authorList>
            <person name="Bekaert M."/>
        </authorList>
    </citation>
    <scope>NUCLEOTIDE SEQUENCE</scope>
</reference>
<dbReference type="AlphaFoldDB" id="A0A8S3TPV5"/>
<evidence type="ECO:0000256" key="4">
    <source>
        <dbReference type="ARBA" id="ARBA00022840"/>
    </source>
</evidence>
<dbReference type="SMART" id="SM00129">
    <property type="entry name" value="KISc"/>
    <property type="match status" value="1"/>
</dbReference>
<dbReference type="SUPFAM" id="SSF47781">
    <property type="entry name" value="RuvA domain 2-like"/>
    <property type="match status" value="1"/>
</dbReference>
<comment type="caution">
    <text evidence="11">The sequence shown here is derived from an EMBL/GenBank/DDBJ whole genome shotgun (WGS) entry which is preliminary data.</text>
</comment>
<dbReference type="GO" id="GO:0008017">
    <property type="term" value="F:microtubule binding"/>
    <property type="evidence" value="ECO:0007669"/>
    <property type="project" value="InterPro"/>
</dbReference>
<dbReference type="OrthoDB" id="3176171at2759"/>
<dbReference type="GO" id="GO:0007018">
    <property type="term" value="P:microtubule-based movement"/>
    <property type="evidence" value="ECO:0007669"/>
    <property type="project" value="InterPro"/>
</dbReference>
<dbReference type="InterPro" id="IPR010994">
    <property type="entry name" value="RuvA_2-like"/>
</dbReference>
<feature type="domain" description="Kinesin motor" evidence="10">
    <location>
        <begin position="43"/>
        <end position="364"/>
    </location>
</feature>
<evidence type="ECO:0000256" key="1">
    <source>
        <dbReference type="ARBA" id="ARBA00004245"/>
    </source>
</evidence>
<dbReference type="Pfam" id="PF00225">
    <property type="entry name" value="Kinesin"/>
    <property type="match status" value="1"/>
</dbReference>
<dbReference type="PROSITE" id="PS50067">
    <property type="entry name" value="KINESIN_MOTOR_2"/>
    <property type="match status" value="1"/>
</dbReference>
<comment type="subcellular location">
    <subcellularLocation>
        <location evidence="1">Cytoplasm</location>
        <location evidence="1">Cytoskeleton</location>
    </subcellularLocation>
</comment>
<proteinExistence type="inferred from homology"/>
<dbReference type="PANTHER" id="PTHR47969:SF9">
    <property type="entry name" value="KINESIN-LIKE PROTEIN"/>
    <property type="match status" value="1"/>
</dbReference>
<evidence type="ECO:0000256" key="3">
    <source>
        <dbReference type="ARBA" id="ARBA00022741"/>
    </source>
</evidence>
<comment type="similarity">
    <text evidence="7 8">Belongs to the TRAFAC class myosin-kinesin ATPase superfamily. Kinesin family.</text>
</comment>
<evidence type="ECO:0000256" key="5">
    <source>
        <dbReference type="ARBA" id="ARBA00023175"/>
    </source>
</evidence>
<keyword evidence="6" id="KW-0963">Cytoplasm</keyword>
<feature type="compositionally biased region" description="Basic and acidic residues" evidence="9">
    <location>
        <begin position="405"/>
        <end position="425"/>
    </location>
</feature>
<evidence type="ECO:0000256" key="8">
    <source>
        <dbReference type="RuleBase" id="RU000394"/>
    </source>
</evidence>
<keyword evidence="12" id="KW-1185">Reference proteome</keyword>
<evidence type="ECO:0000256" key="2">
    <source>
        <dbReference type="ARBA" id="ARBA00022701"/>
    </source>
</evidence>
<dbReference type="InterPro" id="IPR019821">
    <property type="entry name" value="Kinesin_motor_CS"/>
</dbReference>
<evidence type="ECO:0000256" key="9">
    <source>
        <dbReference type="SAM" id="MobiDB-lite"/>
    </source>
</evidence>
<keyword evidence="6" id="KW-0206">Cytoskeleton</keyword>
<dbReference type="GO" id="GO:0003777">
    <property type="term" value="F:microtubule motor activity"/>
    <property type="evidence" value="ECO:0007669"/>
    <property type="project" value="InterPro"/>
</dbReference>
<dbReference type="EMBL" id="CAJPWZ010002327">
    <property type="protein sequence ID" value="CAG2235739.1"/>
    <property type="molecule type" value="Genomic_DNA"/>
</dbReference>
<organism evidence="11 12">
    <name type="scientific">Mytilus edulis</name>
    <name type="common">Blue mussel</name>
    <dbReference type="NCBI Taxonomy" id="6550"/>
    <lineage>
        <taxon>Eukaryota</taxon>
        <taxon>Metazoa</taxon>
        <taxon>Spiralia</taxon>
        <taxon>Lophotrochozoa</taxon>
        <taxon>Mollusca</taxon>
        <taxon>Bivalvia</taxon>
        <taxon>Autobranchia</taxon>
        <taxon>Pteriomorphia</taxon>
        <taxon>Mytilida</taxon>
        <taxon>Mytiloidea</taxon>
        <taxon>Mytilidae</taxon>
        <taxon>Mytilinae</taxon>
        <taxon>Mytilus</taxon>
    </lineage>
</organism>
<sequence>MDMKTPKIFLAEFDWLDQPEAREVQNTETRTKTFRIMNKKQTKVNVVVRLRPALKTDDKSCVFVDGKSLEIFNHRNVNENIKYDFSAVYDINTHQQTIYQECVKPQLLHSLNGQNVSIFAYGPTGAGKTHTMLGSATDPGVIPRVINGIFHLIEEQKKTDTMEWSESVKFSYLEIYNEKVMDLLDPKDTDLPIREDTEKNILIPGLGEKEIHSFDEFKTYFGPASNNRTVAATKLNERSSRSHSILLLKIKRTQKSAPYKTLHGKIYLIDLAGSEDNRRTGNKGIRLKESGAINKSLFVLGEVVDAINCCLPRIPYRNSKLTRLLQDSIGGSCHSVMITNVAPEERYYYDTYCTLNFATPRIEILANKTPMIPEQDPIPAKKPRLTAKEPDKPPQMMDPAPFLRRYGEQETGRFREEPPGSDEKMTAGQQNPPNEEMMTQLKGYLEVSKQQLQQLAVNTPPVTPKRKLSDLDNDRLKDVTNTKDDSAVIKDRPRKNLKKIKSASCISETPLYAPQPRLFKKGFKSTAVSEFLEITESIEEKTEKKKEESANSKNFNPELQQKMNTEFIEKLNISSVKDLQTLQTVGAKRAKLIYEWRENYGLFSSYEDLKAIPGFTDRYIGNLLKVR</sequence>